<organism evidence="1 2">
    <name type="scientific">Periweissella cryptocerci</name>
    <dbReference type="NCBI Taxonomy" id="2506420"/>
    <lineage>
        <taxon>Bacteria</taxon>
        <taxon>Bacillati</taxon>
        <taxon>Bacillota</taxon>
        <taxon>Bacilli</taxon>
        <taxon>Lactobacillales</taxon>
        <taxon>Lactobacillaceae</taxon>
        <taxon>Periweissella</taxon>
    </lineage>
</organism>
<keyword evidence="2" id="KW-1185">Reference proteome</keyword>
<gene>
    <name evidence="1" type="ORF">EQG49_03395</name>
</gene>
<sequence length="78" mass="8917">MADPILFNPADSIGKFHDHNEAVSKAQVIKEKHQQTDDELVIAKNAKNEEFFVFYAKDAKKEPHDTDDTQAFEVTKKI</sequence>
<dbReference type="EMBL" id="CP037940">
    <property type="protein sequence ID" value="QBO35569.1"/>
    <property type="molecule type" value="Genomic_DNA"/>
</dbReference>
<protein>
    <submittedName>
        <fullName evidence="1">Uncharacterized protein</fullName>
    </submittedName>
</protein>
<dbReference type="RefSeq" id="WP_133362648.1">
    <property type="nucleotide sequence ID" value="NZ_CP037940.1"/>
</dbReference>
<name>A0A4P6YSA7_9LACO</name>
<dbReference type="OrthoDB" id="2200000at2"/>
<dbReference type="AlphaFoldDB" id="A0A4P6YSA7"/>
<accession>A0A4P6YSA7</accession>
<dbReference type="KEGG" id="wei:EQG49_03395"/>
<proteinExistence type="predicted"/>
<evidence type="ECO:0000313" key="1">
    <source>
        <dbReference type="EMBL" id="QBO35569.1"/>
    </source>
</evidence>
<dbReference type="Proteomes" id="UP000292886">
    <property type="component" value="Chromosome"/>
</dbReference>
<reference evidence="2" key="1">
    <citation type="submission" date="2019-03" db="EMBL/GenBank/DDBJ databases">
        <title>Weissella sp. 26KH-42 Genome sequencing.</title>
        <authorList>
            <person name="Heo J."/>
            <person name="Kim S.-J."/>
            <person name="Kim J.-S."/>
            <person name="Hong S.-B."/>
            <person name="Kwon S.-W."/>
        </authorList>
    </citation>
    <scope>NUCLEOTIDE SEQUENCE [LARGE SCALE GENOMIC DNA]</scope>
    <source>
        <strain evidence="2">26KH-42</strain>
    </source>
</reference>
<evidence type="ECO:0000313" key="2">
    <source>
        <dbReference type="Proteomes" id="UP000292886"/>
    </source>
</evidence>